<dbReference type="Gene3D" id="3.40.50.720">
    <property type="entry name" value="NAD(P)-binding Rossmann-like Domain"/>
    <property type="match status" value="1"/>
</dbReference>
<dbReference type="PANTHER" id="PTHR24320">
    <property type="entry name" value="RETINOL DEHYDROGENASE"/>
    <property type="match status" value="1"/>
</dbReference>
<gene>
    <name evidence="3" type="ORF">SLS60_004392</name>
</gene>
<keyword evidence="2" id="KW-0560">Oxidoreductase</keyword>
<protein>
    <recommendedName>
        <fullName evidence="5">NAD(P)-binding protein</fullName>
    </recommendedName>
</protein>
<comment type="caution">
    <text evidence="3">The sequence shown here is derived from an EMBL/GenBank/DDBJ whole genome shotgun (WGS) entry which is preliminary data.</text>
</comment>
<dbReference type="SUPFAM" id="SSF51735">
    <property type="entry name" value="NAD(P)-binding Rossmann-fold domains"/>
    <property type="match status" value="1"/>
</dbReference>
<dbReference type="Pfam" id="PF00106">
    <property type="entry name" value="adh_short"/>
    <property type="match status" value="1"/>
</dbReference>
<organism evidence="3 4">
    <name type="scientific">Paraconiothyrium brasiliense</name>
    <dbReference type="NCBI Taxonomy" id="300254"/>
    <lineage>
        <taxon>Eukaryota</taxon>
        <taxon>Fungi</taxon>
        <taxon>Dikarya</taxon>
        <taxon>Ascomycota</taxon>
        <taxon>Pezizomycotina</taxon>
        <taxon>Dothideomycetes</taxon>
        <taxon>Pleosporomycetidae</taxon>
        <taxon>Pleosporales</taxon>
        <taxon>Massarineae</taxon>
        <taxon>Didymosphaeriaceae</taxon>
        <taxon>Paraconiothyrium</taxon>
    </lineage>
</organism>
<reference evidence="3 4" key="1">
    <citation type="submission" date="2024-02" db="EMBL/GenBank/DDBJ databases">
        <title>De novo assembly and annotation of 12 fungi associated with fruit tree decline syndrome in Ontario, Canada.</title>
        <authorList>
            <person name="Sulman M."/>
            <person name="Ellouze W."/>
            <person name="Ilyukhin E."/>
        </authorList>
    </citation>
    <scope>NUCLEOTIDE SEQUENCE [LARGE SCALE GENOMIC DNA]</scope>
    <source>
        <strain evidence="3 4">M42-189</strain>
    </source>
</reference>
<evidence type="ECO:0000313" key="3">
    <source>
        <dbReference type="EMBL" id="KAL1604852.1"/>
    </source>
</evidence>
<evidence type="ECO:0000256" key="1">
    <source>
        <dbReference type="ARBA" id="ARBA00006484"/>
    </source>
</evidence>
<sequence>MPPLDVLISFYTSLTKSLLTLVCARLYKPQEVPPRDLSEQTAIVTGANSGIGLSIAVALAKQGATVCLACRNPDRGAAAVEHVISICGDHCKERVFCKILDVGNLSSVRDFCQSWDPQIDMLVHNAGIAAPPTGTASTTKEGLDVMYTTNFLGSFLMTYLLEPQLSPTARVVFTSSTGSYSATSYFLRGHERKKTSITGLLARTIVRAKTFVGIEESSAAAYGLSKGQQVLFASLLQQRFDSTSLADNTATIGRTAHAFTPGFTSTPIFGKFEYSWRTWFSNPLFAVLKKTEKLIAVDTDEGAKAGAWLATWGDELGRRGEAGGYWERMARRTSFVELMKEKRKSEEWALWERDTGIVWSD</sequence>
<comment type="similarity">
    <text evidence="1">Belongs to the short-chain dehydrogenases/reductases (SDR) family.</text>
</comment>
<dbReference type="InterPro" id="IPR002347">
    <property type="entry name" value="SDR_fam"/>
</dbReference>
<dbReference type="EMBL" id="JAKJXO020000005">
    <property type="protein sequence ID" value="KAL1604852.1"/>
    <property type="molecule type" value="Genomic_DNA"/>
</dbReference>
<proteinExistence type="inferred from homology"/>
<evidence type="ECO:0000313" key="4">
    <source>
        <dbReference type="Proteomes" id="UP001521785"/>
    </source>
</evidence>
<dbReference type="PRINTS" id="PR00081">
    <property type="entry name" value="GDHRDH"/>
</dbReference>
<keyword evidence="4" id="KW-1185">Reference proteome</keyword>
<name>A0ABR3RKE8_9PLEO</name>
<dbReference type="PANTHER" id="PTHR24320:SF152">
    <property type="entry name" value="SHORT-CHAIN DEHYDROGENASE_REDUCTASE FAMILY PROTEIN"/>
    <property type="match status" value="1"/>
</dbReference>
<dbReference type="InterPro" id="IPR036291">
    <property type="entry name" value="NAD(P)-bd_dom_sf"/>
</dbReference>
<dbReference type="Proteomes" id="UP001521785">
    <property type="component" value="Unassembled WGS sequence"/>
</dbReference>
<evidence type="ECO:0000256" key="2">
    <source>
        <dbReference type="ARBA" id="ARBA00023002"/>
    </source>
</evidence>
<evidence type="ECO:0008006" key="5">
    <source>
        <dbReference type="Google" id="ProtNLM"/>
    </source>
</evidence>
<accession>A0ABR3RKE8</accession>